<dbReference type="PATRIC" id="fig|294.162.peg.1224"/>
<proteinExistence type="predicted"/>
<evidence type="ECO:0000313" key="1">
    <source>
        <dbReference type="EMBL" id="KPU61061.1"/>
    </source>
</evidence>
<comment type="caution">
    <text evidence="1">The sequence shown here is derived from an EMBL/GenBank/DDBJ whole genome shotgun (WGS) entry which is preliminary data.</text>
</comment>
<dbReference type="EMBL" id="LJXB01000061">
    <property type="protein sequence ID" value="KPU61061.1"/>
    <property type="molecule type" value="Genomic_DNA"/>
</dbReference>
<reference evidence="1 2" key="1">
    <citation type="submission" date="2015-09" db="EMBL/GenBank/DDBJ databases">
        <authorList>
            <person name="Jackson K.R."/>
            <person name="Lunt B.L."/>
            <person name="Fisher J.N.B."/>
            <person name="Gardner A.V."/>
            <person name="Bailey M.E."/>
            <person name="Deus L.M."/>
            <person name="Earl A.S."/>
            <person name="Gibby P.D."/>
            <person name="Hartmann K.A."/>
            <person name="Liu J.E."/>
            <person name="Manci A.M."/>
            <person name="Nielsen D.A."/>
            <person name="Solomon M.B."/>
            <person name="Breakwell D.P."/>
            <person name="Burnett S.H."/>
            <person name="Grose J.H."/>
        </authorList>
    </citation>
    <scope>NUCLEOTIDE SEQUENCE [LARGE SCALE GENOMIC DNA]</scope>
    <source>
        <strain evidence="1 2">S613</strain>
    </source>
</reference>
<organism evidence="1 2">
    <name type="scientific">Pseudomonas fluorescens</name>
    <dbReference type="NCBI Taxonomy" id="294"/>
    <lineage>
        <taxon>Bacteria</taxon>
        <taxon>Pseudomonadati</taxon>
        <taxon>Pseudomonadota</taxon>
        <taxon>Gammaproteobacteria</taxon>
        <taxon>Pseudomonadales</taxon>
        <taxon>Pseudomonadaceae</taxon>
        <taxon>Pseudomonas</taxon>
    </lineage>
</organism>
<sequence length="66" mass="7645">MVRKESDWVNDISPNGPTQYRRQHVMPFNAKYATQVILRNHPWPLLGGAGGLLISYKKYDRNTTWG</sequence>
<name>A0A0P9BDG1_PSEFL</name>
<protein>
    <submittedName>
        <fullName evidence="1">Uncharacterized protein</fullName>
    </submittedName>
</protein>
<accession>A0A0P9BDG1</accession>
<dbReference type="AlphaFoldDB" id="A0A0P9BDG1"/>
<dbReference type="Proteomes" id="UP000050349">
    <property type="component" value="Unassembled WGS sequence"/>
</dbReference>
<evidence type="ECO:0000313" key="2">
    <source>
        <dbReference type="Proteomes" id="UP000050349"/>
    </source>
</evidence>
<gene>
    <name evidence="1" type="ORF">AN403_5257</name>
</gene>